<feature type="signal peptide" evidence="1">
    <location>
        <begin position="1"/>
        <end position="18"/>
    </location>
</feature>
<dbReference type="AlphaFoldDB" id="A0A4R6PMJ8"/>
<dbReference type="PANTHER" id="PTHR33371">
    <property type="entry name" value="INTERMEMBRANE PHOSPHOLIPID TRANSPORT SYSTEM BINDING PROTEIN MLAD-RELATED"/>
    <property type="match status" value="1"/>
</dbReference>
<dbReference type="Pfam" id="PF11887">
    <property type="entry name" value="Mce4_CUP1"/>
    <property type="match status" value="1"/>
</dbReference>
<dbReference type="InterPro" id="IPR024516">
    <property type="entry name" value="Mce_C"/>
</dbReference>
<keyword evidence="1" id="KW-0732">Signal</keyword>
<dbReference type="Pfam" id="PF02470">
    <property type="entry name" value="MlaD"/>
    <property type="match status" value="1"/>
</dbReference>
<evidence type="ECO:0000259" key="3">
    <source>
        <dbReference type="Pfam" id="PF11887"/>
    </source>
</evidence>
<dbReference type="InterPro" id="IPR003399">
    <property type="entry name" value="Mce/MlaD"/>
</dbReference>
<dbReference type="Proteomes" id="UP000295087">
    <property type="component" value="Unassembled WGS sequence"/>
</dbReference>
<evidence type="ECO:0000256" key="1">
    <source>
        <dbReference type="SAM" id="SignalP"/>
    </source>
</evidence>
<gene>
    <name evidence="4" type="ORF">DFR75_104371</name>
</gene>
<proteinExistence type="predicted"/>
<organism evidence="4 5">
    <name type="scientific">Nocardia ignorata</name>
    <dbReference type="NCBI Taxonomy" id="145285"/>
    <lineage>
        <taxon>Bacteria</taxon>
        <taxon>Bacillati</taxon>
        <taxon>Actinomycetota</taxon>
        <taxon>Actinomycetes</taxon>
        <taxon>Mycobacteriales</taxon>
        <taxon>Nocardiaceae</taxon>
        <taxon>Nocardia</taxon>
    </lineage>
</organism>
<feature type="domain" description="Mce/MlaD" evidence="2">
    <location>
        <begin position="32"/>
        <end position="105"/>
    </location>
</feature>
<dbReference type="PANTHER" id="PTHR33371:SF4">
    <property type="entry name" value="INTERMEMBRANE PHOSPHOLIPID TRANSPORT SYSTEM BINDING PROTEIN MLAD"/>
    <property type="match status" value="1"/>
</dbReference>
<feature type="domain" description="Mammalian cell entry C-terminal" evidence="3">
    <location>
        <begin position="113"/>
        <end position="270"/>
    </location>
</feature>
<feature type="chain" id="PRO_5039719539" evidence="1">
    <location>
        <begin position="19"/>
        <end position="357"/>
    </location>
</feature>
<sequence length="357" mass="37667">MRRLLQCLALVITTGIGAGCSSIPVSLQPDAVHLTADFESTAGLFVGSDVAVLGVPIGRVDAIAPKGAFVEVAMTIEPGVELPADVKAALVSPQLITNRHVELTPAGTGGGPPLADGAHIPLARTRTPVELDRILRNFEQLGEALKGDNANGPMASRVLFPMLDGNGDRIRETLDALATTFDVSLANSDQISRTIVELNDLTTMIAGNDRTVRDFSGRLTELVTLLEEQAPGLGAVLTQVNDFIANTSTVLADNHTPLTDAVNRLVAITGQMRDNARGLTEIVDVTPLMADNFARAVNPEQRALRLHLLTDKSVLDSEALALLCARLSLRSDGCRTGKLMDFGPDFGLTAALLGLTA</sequence>
<evidence type="ECO:0000313" key="5">
    <source>
        <dbReference type="Proteomes" id="UP000295087"/>
    </source>
</evidence>
<accession>A0A4R6PMJ8</accession>
<evidence type="ECO:0000313" key="4">
    <source>
        <dbReference type="EMBL" id="TDP38019.1"/>
    </source>
</evidence>
<dbReference type="PROSITE" id="PS51257">
    <property type="entry name" value="PROKAR_LIPOPROTEIN"/>
    <property type="match status" value="1"/>
</dbReference>
<dbReference type="NCBIfam" id="TIGR00996">
    <property type="entry name" value="Mtu_fam_mce"/>
    <property type="match status" value="1"/>
</dbReference>
<name>A0A4R6PMJ8_NOCIG</name>
<comment type="caution">
    <text evidence="4">The sequence shown here is derived from an EMBL/GenBank/DDBJ whole genome shotgun (WGS) entry which is preliminary data.</text>
</comment>
<dbReference type="InterPro" id="IPR052336">
    <property type="entry name" value="MlaD_Phospholipid_Transporter"/>
</dbReference>
<dbReference type="EMBL" id="SNXK01000004">
    <property type="protein sequence ID" value="TDP38019.1"/>
    <property type="molecule type" value="Genomic_DNA"/>
</dbReference>
<dbReference type="GO" id="GO:0005576">
    <property type="term" value="C:extracellular region"/>
    <property type="evidence" value="ECO:0007669"/>
    <property type="project" value="TreeGrafter"/>
</dbReference>
<dbReference type="InterPro" id="IPR005693">
    <property type="entry name" value="Mce"/>
</dbReference>
<evidence type="ECO:0000259" key="2">
    <source>
        <dbReference type="Pfam" id="PF02470"/>
    </source>
</evidence>
<dbReference type="RefSeq" id="WP_067488950.1">
    <property type="nucleotide sequence ID" value="NZ_SNXK01000004.1"/>
</dbReference>
<reference evidence="4 5" key="1">
    <citation type="submission" date="2019-03" db="EMBL/GenBank/DDBJ databases">
        <title>Genomic Encyclopedia of Type Strains, Phase IV (KMG-IV): sequencing the most valuable type-strain genomes for metagenomic binning, comparative biology and taxonomic classification.</title>
        <authorList>
            <person name="Goeker M."/>
        </authorList>
    </citation>
    <scope>NUCLEOTIDE SEQUENCE [LARGE SCALE GENOMIC DNA]</scope>
    <source>
        <strain evidence="4 5">DSM 44496</strain>
    </source>
</reference>
<keyword evidence="5" id="KW-1185">Reference proteome</keyword>
<protein>
    <submittedName>
        <fullName evidence="4">Virulence factor Mce-like protein</fullName>
    </submittedName>
</protein>